<dbReference type="SMART" id="SM00342">
    <property type="entry name" value="HTH_ARAC"/>
    <property type="match status" value="1"/>
</dbReference>
<dbReference type="PANTHER" id="PTHR46796:SF13">
    <property type="entry name" value="HTH-TYPE TRANSCRIPTIONAL ACTIVATOR RHAS"/>
    <property type="match status" value="1"/>
</dbReference>
<name>A0A4Q2KYE3_9MICO</name>
<feature type="domain" description="HTH araC/xylS-type" evidence="6">
    <location>
        <begin position="187"/>
        <end position="285"/>
    </location>
</feature>
<evidence type="ECO:0000256" key="2">
    <source>
        <dbReference type="ARBA" id="ARBA00023015"/>
    </source>
</evidence>
<proteinExistence type="predicted"/>
<keyword evidence="3" id="KW-0238">DNA-binding</keyword>
<comment type="caution">
    <text evidence="7">The sequence shown here is derived from an EMBL/GenBank/DDBJ whole genome shotgun (WGS) entry which is preliminary data.</text>
</comment>
<gene>
    <name evidence="7" type="ORF">ESP51_13520</name>
</gene>
<dbReference type="Gene3D" id="1.10.10.60">
    <property type="entry name" value="Homeodomain-like"/>
    <property type="match status" value="2"/>
</dbReference>
<dbReference type="InterPro" id="IPR037923">
    <property type="entry name" value="HTH-like"/>
</dbReference>
<dbReference type="InterPro" id="IPR009057">
    <property type="entry name" value="Homeodomain-like_sf"/>
</dbReference>
<evidence type="ECO:0000259" key="6">
    <source>
        <dbReference type="PROSITE" id="PS01124"/>
    </source>
</evidence>
<protein>
    <submittedName>
        <fullName evidence="7">AraC family transcriptional regulator</fullName>
    </submittedName>
</protein>
<evidence type="ECO:0000256" key="4">
    <source>
        <dbReference type="ARBA" id="ARBA00023159"/>
    </source>
</evidence>
<dbReference type="InterPro" id="IPR003313">
    <property type="entry name" value="AraC-bd"/>
</dbReference>
<dbReference type="InterPro" id="IPR050204">
    <property type="entry name" value="AraC_XylS_family_regulators"/>
</dbReference>
<keyword evidence="2" id="KW-0805">Transcription regulation</keyword>
<keyword evidence="1" id="KW-0963">Cytoplasm</keyword>
<dbReference type="PRINTS" id="PR00032">
    <property type="entry name" value="HTHARAC"/>
</dbReference>
<dbReference type="PROSITE" id="PS00041">
    <property type="entry name" value="HTH_ARAC_FAMILY_1"/>
    <property type="match status" value="1"/>
</dbReference>
<dbReference type="PANTHER" id="PTHR46796">
    <property type="entry name" value="HTH-TYPE TRANSCRIPTIONAL ACTIVATOR RHAS-RELATED"/>
    <property type="match status" value="1"/>
</dbReference>
<sequence>MTIEDGFPGQRLFVLPRPTVRAALQRPGTAHLVVTDCGYFPEARAHGMTRTSGIDQAIVIACTKGQGWCVIEGVQHTVHAGQVMIIQPGVPHSYGADPDDPWTLWWLHIAGRDLLEFLRAAGMTPAAPVRGVSDIYRVVALVEEVVHWMGEDSTWENLVAASGAAWHLMALLSANRQLSGNGASTVEGARDYLRNHLEERVSVNDLAAMASLSTSHFAVLFREHVGMAVLQYQTQLRMARARELLDTTDKDVADIAEEVGYQDSFYFSRLFRKVHGVPPRTYRAQHKG</sequence>
<dbReference type="CDD" id="cd06986">
    <property type="entry name" value="cupin_MmsR-like_N"/>
    <property type="match status" value="1"/>
</dbReference>
<dbReference type="RefSeq" id="WP_129521421.1">
    <property type="nucleotide sequence ID" value="NZ_SDPN01000026.1"/>
</dbReference>
<keyword evidence="4" id="KW-0010">Activator</keyword>
<dbReference type="GO" id="GO:0043565">
    <property type="term" value="F:sequence-specific DNA binding"/>
    <property type="evidence" value="ECO:0007669"/>
    <property type="project" value="InterPro"/>
</dbReference>
<organism evidence="7 8">
    <name type="scientific">Agromyces albus</name>
    <dbReference type="NCBI Taxonomy" id="205332"/>
    <lineage>
        <taxon>Bacteria</taxon>
        <taxon>Bacillati</taxon>
        <taxon>Actinomycetota</taxon>
        <taxon>Actinomycetes</taxon>
        <taxon>Micrococcales</taxon>
        <taxon>Microbacteriaceae</taxon>
        <taxon>Agromyces</taxon>
    </lineage>
</organism>
<reference evidence="7 8" key="1">
    <citation type="submission" date="2019-01" db="EMBL/GenBank/DDBJ databases">
        <title>Agromyces.</title>
        <authorList>
            <person name="Li J."/>
        </authorList>
    </citation>
    <scope>NUCLEOTIDE SEQUENCE [LARGE SCALE GENOMIC DNA]</scope>
    <source>
        <strain evidence="7 8">DSM 15934</strain>
    </source>
</reference>
<dbReference type="AlphaFoldDB" id="A0A4Q2KYE3"/>
<evidence type="ECO:0000256" key="3">
    <source>
        <dbReference type="ARBA" id="ARBA00023125"/>
    </source>
</evidence>
<dbReference type="PROSITE" id="PS01124">
    <property type="entry name" value="HTH_ARAC_FAMILY_2"/>
    <property type="match status" value="1"/>
</dbReference>
<evidence type="ECO:0000256" key="1">
    <source>
        <dbReference type="ARBA" id="ARBA00022490"/>
    </source>
</evidence>
<evidence type="ECO:0000313" key="7">
    <source>
        <dbReference type="EMBL" id="RXZ68631.1"/>
    </source>
</evidence>
<keyword evidence="5" id="KW-0804">Transcription</keyword>
<dbReference type="Proteomes" id="UP000293865">
    <property type="component" value="Unassembled WGS sequence"/>
</dbReference>
<dbReference type="Gene3D" id="2.60.120.280">
    <property type="entry name" value="Regulatory protein AraC"/>
    <property type="match status" value="1"/>
</dbReference>
<dbReference type="OrthoDB" id="3186094at2"/>
<dbReference type="InterPro" id="IPR018062">
    <property type="entry name" value="HTH_AraC-typ_CS"/>
</dbReference>
<dbReference type="Pfam" id="PF12833">
    <property type="entry name" value="HTH_18"/>
    <property type="match status" value="1"/>
</dbReference>
<dbReference type="InterPro" id="IPR020449">
    <property type="entry name" value="Tscrpt_reg_AraC-type_HTH"/>
</dbReference>
<evidence type="ECO:0000313" key="8">
    <source>
        <dbReference type="Proteomes" id="UP000293865"/>
    </source>
</evidence>
<dbReference type="SUPFAM" id="SSF51215">
    <property type="entry name" value="Regulatory protein AraC"/>
    <property type="match status" value="1"/>
</dbReference>
<accession>A0A4Q2KYE3</accession>
<evidence type="ECO:0000256" key="5">
    <source>
        <dbReference type="ARBA" id="ARBA00023163"/>
    </source>
</evidence>
<dbReference type="Pfam" id="PF02311">
    <property type="entry name" value="AraC_binding"/>
    <property type="match status" value="1"/>
</dbReference>
<dbReference type="EMBL" id="SDPN01000026">
    <property type="protein sequence ID" value="RXZ68631.1"/>
    <property type="molecule type" value="Genomic_DNA"/>
</dbReference>
<dbReference type="InterPro" id="IPR018060">
    <property type="entry name" value="HTH_AraC"/>
</dbReference>
<dbReference type="SUPFAM" id="SSF46689">
    <property type="entry name" value="Homeodomain-like"/>
    <property type="match status" value="2"/>
</dbReference>
<keyword evidence="8" id="KW-1185">Reference proteome</keyword>
<dbReference type="GO" id="GO:0003700">
    <property type="term" value="F:DNA-binding transcription factor activity"/>
    <property type="evidence" value="ECO:0007669"/>
    <property type="project" value="InterPro"/>
</dbReference>